<dbReference type="AlphaFoldDB" id="A0A834TKS8"/>
<comment type="caution">
    <text evidence="1">The sequence shown here is derived from an EMBL/GenBank/DDBJ whole genome shotgun (WGS) entry which is preliminary data.</text>
</comment>
<protein>
    <submittedName>
        <fullName evidence="1">Uncharacterized protein</fullName>
    </submittedName>
</protein>
<keyword evidence="2" id="KW-1185">Reference proteome</keyword>
<evidence type="ECO:0000313" key="2">
    <source>
        <dbReference type="Proteomes" id="UP000634136"/>
    </source>
</evidence>
<name>A0A834TKS8_9FABA</name>
<sequence length="19" mass="2187">MAQRQAIHQGLVSLSKYQQ</sequence>
<accession>A0A834TKS8</accession>
<proteinExistence type="predicted"/>
<reference evidence="1" key="1">
    <citation type="submission" date="2020-09" db="EMBL/GenBank/DDBJ databases">
        <title>Genome-Enabled Discovery of Anthraquinone Biosynthesis in Senna tora.</title>
        <authorList>
            <person name="Kang S.-H."/>
            <person name="Pandey R.P."/>
            <person name="Lee C.-M."/>
            <person name="Sim J.-S."/>
            <person name="Jeong J.-T."/>
            <person name="Choi B.-S."/>
            <person name="Jung M."/>
            <person name="Ginzburg D."/>
            <person name="Zhao K."/>
            <person name="Won S.Y."/>
            <person name="Oh T.-J."/>
            <person name="Yu Y."/>
            <person name="Kim N.-H."/>
            <person name="Lee O.R."/>
            <person name="Lee T.-H."/>
            <person name="Bashyal P."/>
            <person name="Kim T.-S."/>
            <person name="Lee W.-H."/>
            <person name="Kawkins C."/>
            <person name="Kim C.-K."/>
            <person name="Kim J.S."/>
            <person name="Ahn B.O."/>
            <person name="Rhee S.Y."/>
            <person name="Sohng J.K."/>
        </authorList>
    </citation>
    <scope>NUCLEOTIDE SEQUENCE</scope>
    <source>
        <tissue evidence="1">Leaf</tissue>
    </source>
</reference>
<dbReference type="EMBL" id="JAAIUW010000008">
    <property type="protein sequence ID" value="KAF7819344.1"/>
    <property type="molecule type" value="Genomic_DNA"/>
</dbReference>
<organism evidence="1 2">
    <name type="scientific">Senna tora</name>
    <dbReference type="NCBI Taxonomy" id="362788"/>
    <lineage>
        <taxon>Eukaryota</taxon>
        <taxon>Viridiplantae</taxon>
        <taxon>Streptophyta</taxon>
        <taxon>Embryophyta</taxon>
        <taxon>Tracheophyta</taxon>
        <taxon>Spermatophyta</taxon>
        <taxon>Magnoliopsida</taxon>
        <taxon>eudicotyledons</taxon>
        <taxon>Gunneridae</taxon>
        <taxon>Pentapetalae</taxon>
        <taxon>rosids</taxon>
        <taxon>fabids</taxon>
        <taxon>Fabales</taxon>
        <taxon>Fabaceae</taxon>
        <taxon>Caesalpinioideae</taxon>
        <taxon>Cassia clade</taxon>
        <taxon>Senna</taxon>
    </lineage>
</organism>
<evidence type="ECO:0000313" key="1">
    <source>
        <dbReference type="EMBL" id="KAF7819344.1"/>
    </source>
</evidence>
<gene>
    <name evidence="1" type="ORF">G2W53_024799</name>
</gene>
<dbReference type="Proteomes" id="UP000634136">
    <property type="component" value="Unassembled WGS sequence"/>
</dbReference>